<name>A0ABT9IQD6_9MICC</name>
<accession>A0ABT9IQD6</accession>
<evidence type="ECO:0008006" key="3">
    <source>
        <dbReference type="Google" id="ProtNLM"/>
    </source>
</evidence>
<evidence type="ECO:0000313" key="2">
    <source>
        <dbReference type="Proteomes" id="UP001232725"/>
    </source>
</evidence>
<dbReference type="EMBL" id="JAVALS010000007">
    <property type="protein sequence ID" value="MDP5227796.1"/>
    <property type="molecule type" value="Genomic_DNA"/>
</dbReference>
<comment type="caution">
    <text evidence="1">The sequence shown here is derived from an EMBL/GenBank/DDBJ whole genome shotgun (WGS) entry which is preliminary data.</text>
</comment>
<evidence type="ECO:0000313" key="1">
    <source>
        <dbReference type="EMBL" id="MDP5227796.1"/>
    </source>
</evidence>
<dbReference type="RefSeq" id="WP_305996847.1">
    <property type="nucleotide sequence ID" value="NZ_JAVALS010000007.1"/>
</dbReference>
<dbReference type="Proteomes" id="UP001232725">
    <property type="component" value="Unassembled WGS sequence"/>
</dbReference>
<protein>
    <recommendedName>
        <fullName evidence="3">CdiI immunity protein domain-containing protein</fullName>
    </recommendedName>
</protein>
<proteinExistence type="predicted"/>
<organism evidence="1 2">
    <name type="scientific">Arthrobacter horti</name>
    <dbReference type="NCBI Taxonomy" id="3068273"/>
    <lineage>
        <taxon>Bacteria</taxon>
        <taxon>Bacillati</taxon>
        <taxon>Actinomycetota</taxon>
        <taxon>Actinomycetes</taxon>
        <taxon>Micrococcales</taxon>
        <taxon>Micrococcaceae</taxon>
        <taxon>Arthrobacter</taxon>
    </lineage>
</organism>
<sequence>MYLPVLRGYLDRLWGFSAPGDQLVHRTLEPTLGRILAEERYLLLSENAEARALHMALGQAISSLYNWAMDLDRGGNVRARDVSLHVIATDPASWYLFWWRDALFLDARYSWSAVLDDSLLVRLDHIQVAAYRAHGARALDELQRAIQDSSPHTAHSPYGSQDLYRGADGAQWRAAVEGAISKWRERTLS</sequence>
<reference evidence="1 2" key="1">
    <citation type="submission" date="2023-08" db="EMBL/GenBank/DDBJ databases">
        <title>Arthrobacter horti sp. nov., isolated from forest soil.</title>
        <authorList>
            <person name="Park M."/>
        </authorList>
    </citation>
    <scope>NUCLEOTIDE SEQUENCE [LARGE SCALE GENOMIC DNA]</scope>
    <source>
        <strain evidence="1 2">YJM1</strain>
    </source>
</reference>
<keyword evidence="2" id="KW-1185">Reference proteome</keyword>
<gene>
    <name evidence="1" type="ORF">Q9R02_11580</name>
</gene>